<name>A0AAU9SPE0_THLAR</name>
<proteinExistence type="predicted"/>
<sequence>MFEEYMTERNPTITSNALQLVKDQQFAEWCKDYVSFIKLTRLPNHMNFLCGCLILFKVREEIIHLDLYTCHEDTAFTRMPMAKIRKLNITGTTDADYYGLIEDNMMIEYHGAVGLKAMIFKCKWFNTTEGRGFRKHP</sequence>
<protein>
    <recommendedName>
        <fullName evidence="3">DUF4216 domain-containing protein</fullName>
    </recommendedName>
</protein>
<evidence type="ECO:0008006" key="3">
    <source>
        <dbReference type="Google" id="ProtNLM"/>
    </source>
</evidence>
<feature type="non-terminal residue" evidence="1">
    <location>
        <position position="137"/>
    </location>
</feature>
<evidence type="ECO:0000313" key="1">
    <source>
        <dbReference type="EMBL" id="CAH2070406.1"/>
    </source>
</evidence>
<dbReference type="Proteomes" id="UP000836841">
    <property type="component" value="Chromosome 6"/>
</dbReference>
<organism evidence="1 2">
    <name type="scientific">Thlaspi arvense</name>
    <name type="common">Field penny-cress</name>
    <dbReference type="NCBI Taxonomy" id="13288"/>
    <lineage>
        <taxon>Eukaryota</taxon>
        <taxon>Viridiplantae</taxon>
        <taxon>Streptophyta</taxon>
        <taxon>Embryophyta</taxon>
        <taxon>Tracheophyta</taxon>
        <taxon>Spermatophyta</taxon>
        <taxon>Magnoliopsida</taxon>
        <taxon>eudicotyledons</taxon>
        <taxon>Gunneridae</taxon>
        <taxon>Pentapetalae</taxon>
        <taxon>rosids</taxon>
        <taxon>malvids</taxon>
        <taxon>Brassicales</taxon>
        <taxon>Brassicaceae</taxon>
        <taxon>Thlaspideae</taxon>
        <taxon>Thlaspi</taxon>
    </lineage>
</organism>
<dbReference type="AlphaFoldDB" id="A0AAU9SPE0"/>
<gene>
    <name evidence="1" type="ORF">TAV2_LOCUS21511</name>
</gene>
<accession>A0AAU9SPE0</accession>
<evidence type="ECO:0000313" key="2">
    <source>
        <dbReference type="Proteomes" id="UP000836841"/>
    </source>
</evidence>
<keyword evidence="2" id="KW-1185">Reference proteome</keyword>
<reference evidence="1 2" key="1">
    <citation type="submission" date="2022-03" db="EMBL/GenBank/DDBJ databases">
        <authorList>
            <person name="Nunn A."/>
            <person name="Chopra R."/>
            <person name="Nunn A."/>
            <person name="Contreras Garrido A."/>
        </authorList>
    </citation>
    <scope>NUCLEOTIDE SEQUENCE [LARGE SCALE GENOMIC DNA]</scope>
</reference>
<dbReference type="EMBL" id="OU466862">
    <property type="protein sequence ID" value="CAH2070406.1"/>
    <property type="molecule type" value="Genomic_DNA"/>
</dbReference>